<reference evidence="1 2" key="1">
    <citation type="submission" date="2018-04" db="EMBL/GenBank/DDBJ databases">
        <title>Complete genome uncultured novel isolate.</title>
        <authorList>
            <person name="Merlino G."/>
        </authorList>
    </citation>
    <scope>NUCLEOTIDE SEQUENCE [LARGE SCALE GENOMIC DNA]</scope>
    <source>
        <strain evidence="2">R1DC9</strain>
    </source>
</reference>
<dbReference type="RefSeq" id="WP_137092194.1">
    <property type="nucleotide sequence ID" value="NZ_CP028923.1"/>
</dbReference>
<name>A0A4D7JPA9_9BACT</name>
<dbReference type="Proteomes" id="UP000298616">
    <property type="component" value="Chromosome"/>
</dbReference>
<proteinExistence type="predicted"/>
<keyword evidence="2" id="KW-1185">Reference proteome</keyword>
<organism evidence="1 2">
    <name type="scientific">Mangrovivirga cuniculi</name>
    <dbReference type="NCBI Taxonomy" id="2715131"/>
    <lineage>
        <taxon>Bacteria</taxon>
        <taxon>Pseudomonadati</taxon>
        <taxon>Bacteroidota</taxon>
        <taxon>Cytophagia</taxon>
        <taxon>Cytophagales</taxon>
        <taxon>Mangrovivirgaceae</taxon>
        <taxon>Mangrovivirga</taxon>
    </lineage>
</organism>
<dbReference type="PROSITE" id="PS51257">
    <property type="entry name" value="PROKAR_LIPOPROTEIN"/>
    <property type="match status" value="1"/>
</dbReference>
<protein>
    <submittedName>
        <fullName evidence="1">Uncharacterized protein</fullName>
    </submittedName>
</protein>
<dbReference type="EMBL" id="CP028923">
    <property type="protein sequence ID" value="QCK16603.1"/>
    <property type="molecule type" value="Genomic_DNA"/>
</dbReference>
<accession>A0A4D7JPA9</accession>
<gene>
    <name evidence="1" type="ORF">DCC35_18645</name>
</gene>
<dbReference type="KEGG" id="fpf:DCC35_18645"/>
<evidence type="ECO:0000313" key="1">
    <source>
        <dbReference type="EMBL" id="QCK16603.1"/>
    </source>
</evidence>
<dbReference type="AlphaFoldDB" id="A0A4D7JPA9"/>
<dbReference type="OrthoDB" id="980950at2"/>
<evidence type="ECO:0000313" key="2">
    <source>
        <dbReference type="Proteomes" id="UP000298616"/>
    </source>
</evidence>
<sequence length="122" mass="14070">MANKIINYLVILLILLACNDNKSPNDVNIRLKNTSRYDYKNIIVYDKEFEDLKSGALSEYQQFDIAYRYAFVELEINGSVYTIQPIDYVGETPLENGFYTYQIGANDSNDQYGKLSIDLVKD</sequence>